<dbReference type="PANTHER" id="PTHR11537">
    <property type="entry name" value="VOLTAGE-GATED POTASSIUM CHANNEL"/>
    <property type="match status" value="1"/>
</dbReference>
<keyword evidence="11" id="KW-0407">Ion channel</keyword>
<evidence type="ECO:0000256" key="12">
    <source>
        <dbReference type="SAM" id="Phobius"/>
    </source>
</evidence>
<keyword evidence="8 12" id="KW-1133">Transmembrane helix</keyword>
<name>A0A6J0T1Y6_9SAUR</name>
<accession>A0A6J0T1Y6</accession>
<evidence type="ECO:0000313" key="14">
    <source>
        <dbReference type="Proteomes" id="UP001652642"/>
    </source>
</evidence>
<dbReference type="GO" id="GO:0001508">
    <property type="term" value="P:action potential"/>
    <property type="evidence" value="ECO:0007669"/>
    <property type="project" value="TreeGrafter"/>
</dbReference>
<evidence type="ECO:0000256" key="1">
    <source>
        <dbReference type="ARBA" id="ARBA00004141"/>
    </source>
</evidence>
<feature type="transmembrane region" description="Helical" evidence="12">
    <location>
        <begin position="219"/>
        <end position="241"/>
    </location>
</feature>
<keyword evidence="4 12" id="KW-0812">Transmembrane</keyword>
<dbReference type="SUPFAM" id="SSF81324">
    <property type="entry name" value="Voltage-gated potassium channels"/>
    <property type="match status" value="1"/>
</dbReference>
<dbReference type="PANTHER" id="PTHR11537:SF235">
    <property type="entry name" value="POTASSIUM VOLTAGE-GATED CHANNEL SUBFAMILY C MEMBER 1-LIKE"/>
    <property type="match status" value="1"/>
</dbReference>
<dbReference type="InterPro" id="IPR028325">
    <property type="entry name" value="VG_K_chnl"/>
</dbReference>
<keyword evidence="7" id="KW-0630">Potassium</keyword>
<sequence>MEEGSPEKIILNLGGVRFETYRSTLTAFPGTKLCSLTEPQALENFDYDPRTKEFFFDRSAKLFGQVLSYYRSGHLHCPADACRSAFEEELAFWEVPLGQLPPCCWTKLGELEGPLEESNMDDVEDEGREGDSQVLLGQVERRNGQRGAWRKPQIWALLEEPFSSRWALCLAIISLLFNIGLIVLLCEETRGFLHHINDTTTGIHPANVLPITEYQAMPYLLYLELVIIIWFTAEFVLRLTVCPDKKRFPRKPLNWVDFLSLFPVYIQLFVRSSSYTEHNLAVWLDFFRLLYILKLLKVFRLVETPLMLRVLPYMFRSLLRETLVLMTILVFEIIFLGVLFYYVERFEDLPSCLWWAVVTLTTVGYGDIHPISPLGQAVAACTALCGVMTIILPIPILSIKFKGYYDAAVVKEKMKRRKEPTS</sequence>
<dbReference type="InterPro" id="IPR003131">
    <property type="entry name" value="T1-type_BTB"/>
</dbReference>
<dbReference type="Proteomes" id="UP001652642">
    <property type="component" value="Chromosome 11"/>
</dbReference>
<evidence type="ECO:0000256" key="8">
    <source>
        <dbReference type="ARBA" id="ARBA00022989"/>
    </source>
</evidence>
<dbReference type="RefSeq" id="XP_020640079.2">
    <property type="nucleotide sequence ID" value="XM_020784420.2"/>
</dbReference>
<evidence type="ECO:0000256" key="10">
    <source>
        <dbReference type="ARBA" id="ARBA00023136"/>
    </source>
</evidence>
<keyword evidence="9" id="KW-0406">Ion transport</keyword>
<evidence type="ECO:0000256" key="4">
    <source>
        <dbReference type="ARBA" id="ARBA00022692"/>
    </source>
</evidence>
<keyword evidence="5" id="KW-0631">Potassium channel</keyword>
<keyword evidence="10 12" id="KW-0472">Membrane</keyword>
<evidence type="ECO:0000256" key="5">
    <source>
        <dbReference type="ARBA" id="ARBA00022826"/>
    </source>
</evidence>
<protein>
    <submittedName>
        <fullName evidence="15">Voltage-gated potassium channel KCNC1-like</fullName>
    </submittedName>
</protein>
<evidence type="ECO:0000256" key="9">
    <source>
        <dbReference type="ARBA" id="ARBA00023065"/>
    </source>
</evidence>
<feature type="transmembrane region" description="Helical" evidence="12">
    <location>
        <begin position="377"/>
        <end position="397"/>
    </location>
</feature>
<dbReference type="Gene3D" id="3.30.710.10">
    <property type="entry name" value="Potassium Channel Kv1.1, Chain A"/>
    <property type="match status" value="1"/>
</dbReference>
<dbReference type="Pfam" id="PF02214">
    <property type="entry name" value="BTB_2"/>
    <property type="match status" value="1"/>
</dbReference>
<keyword evidence="2" id="KW-0813">Transport</keyword>
<feature type="transmembrane region" description="Helical" evidence="12">
    <location>
        <begin position="282"/>
        <end position="302"/>
    </location>
</feature>
<evidence type="ECO:0000256" key="2">
    <source>
        <dbReference type="ARBA" id="ARBA00022448"/>
    </source>
</evidence>
<dbReference type="InterPro" id="IPR011333">
    <property type="entry name" value="SKP1/BTB/POZ_sf"/>
</dbReference>
<dbReference type="AlphaFoldDB" id="A0A6J0T1Y6"/>
<evidence type="ECO:0000256" key="6">
    <source>
        <dbReference type="ARBA" id="ARBA00022882"/>
    </source>
</evidence>
<dbReference type="InterPro" id="IPR000210">
    <property type="entry name" value="BTB/POZ_dom"/>
</dbReference>
<dbReference type="InterPro" id="IPR003968">
    <property type="entry name" value="K_chnl_volt-dep_Kv"/>
</dbReference>
<feature type="transmembrane region" description="Helical" evidence="12">
    <location>
        <begin position="166"/>
        <end position="185"/>
    </location>
</feature>
<dbReference type="GO" id="GO:0032809">
    <property type="term" value="C:neuronal cell body membrane"/>
    <property type="evidence" value="ECO:0007669"/>
    <property type="project" value="TreeGrafter"/>
</dbReference>
<feature type="domain" description="BTB" evidence="13">
    <location>
        <begin position="7"/>
        <end position="110"/>
    </location>
</feature>
<feature type="transmembrane region" description="Helical" evidence="12">
    <location>
        <begin position="253"/>
        <end position="270"/>
    </location>
</feature>
<dbReference type="GO" id="GO:0005251">
    <property type="term" value="F:delayed rectifier potassium channel activity"/>
    <property type="evidence" value="ECO:0007669"/>
    <property type="project" value="TreeGrafter"/>
</dbReference>
<dbReference type="GO" id="GO:0043679">
    <property type="term" value="C:axon terminus"/>
    <property type="evidence" value="ECO:0007669"/>
    <property type="project" value="TreeGrafter"/>
</dbReference>
<dbReference type="GO" id="GO:0051260">
    <property type="term" value="P:protein homooligomerization"/>
    <property type="evidence" value="ECO:0007669"/>
    <property type="project" value="InterPro"/>
</dbReference>
<reference evidence="15" key="1">
    <citation type="submission" date="2025-08" db="UniProtKB">
        <authorList>
            <consortium name="RefSeq"/>
        </authorList>
    </citation>
    <scope>IDENTIFICATION</scope>
</reference>
<dbReference type="SMART" id="SM00225">
    <property type="entry name" value="BTB"/>
    <property type="match status" value="1"/>
</dbReference>
<feature type="transmembrane region" description="Helical" evidence="12">
    <location>
        <begin position="323"/>
        <end position="343"/>
    </location>
</feature>
<dbReference type="PRINTS" id="PR01498">
    <property type="entry name" value="SHAWCHANNEL"/>
</dbReference>
<organism evidence="14 15">
    <name type="scientific">Pogona vitticeps</name>
    <name type="common">central bearded dragon</name>
    <dbReference type="NCBI Taxonomy" id="103695"/>
    <lineage>
        <taxon>Eukaryota</taxon>
        <taxon>Metazoa</taxon>
        <taxon>Chordata</taxon>
        <taxon>Craniata</taxon>
        <taxon>Vertebrata</taxon>
        <taxon>Euteleostomi</taxon>
        <taxon>Lepidosauria</taxon>
        <taxon>Squamata</taxon>
        <taxon>Bifurcata</taxon>
        <taxon>Unidentata</taxon>
        <taxon>Episquamata</taxon>
        <taxon>Toxicofera</taxon>
        <taxon>Iguania</taxon>
        <taxon>Acrodonta</taxon>
        <taxon>Agamidae</taxon>
        <taxon>Amphibolurinae</taxon>
        <taxon>Pogona</taxon>
    </lineage>
</organism>
<evidence type="ECO:0000256" key="7">
    <source>
        <dbReference type="ARBA" id="ARBA00022958"/>
    </source>
</evidence>
<dbReference type="Pfam" id="PF00520">
    <property type="entry name" value="Ion_trans"/>
    <property type="match status" value="1"/>
</dbReference>
<keyword evidence="6" id="KW-0851">Voltage-gated channel</keyword>
<dbReference type="InterPro" id="IPR005821">
    <property type="entry name" value="Ion_trans_dom"/>
</dbReference>
<dbReference type="InterPro" id="IPR003974">
    <property type="entry name" value="K_chnl_volt-dep_Kv3"/>
</dbReference>
<gene>
    <name evidence="15" type="primary">LOC110074341</name>
</gene>
<keyword evidence="3" id="KW-0633">Potassium transport</keyword>
<dbReference type="GeneID" id="110074341"/>
<dbReference type="GO" id="GO:0042734">
    <property type="term" value="C:presynaptic membrane"/>
    <property type="evidence" value="ECO:0007669"/>
    <property type="project" value="TreeGrafter"/>
</dbReference>
<dbReference type="GO" id="GO:0008076">
    <property type="term" value="C:voltage-gated potassium channel complex"/>
    <property type="evidence" value="ECO:0007669"/>
    <property type="project" value="InterPro"/>
</dbReference>
<evidence type="ECO:0000256" key="3">
    <source>
        <dbReference type="ARBA" id="ARBA00022538"/>
    </source>
</evidence>
<dbReference type="PRINTS" id="PR01491">
    <property type="entry name" value="KVCHANNEL"/>
</dbReference>
<evidence type="ECO:0000259" key="13">
    <source>
        <dbReference type="SMART" id="SM00225"/>
    </source>
</evidence>
<dbReference type="SUPFAM" id="SSF54695">
    <property type="entry name" value="POZ domain"/>
    <property type="match status" value="1"/>
</dbReference>
<keyword evidence="14" id="KW-1185">Reference proteome</keyword>
<dbReference type="GO" id="GO:0045211">
    <property type="term" value="C:postsynaptic membrane"/>
    <property type="evidence" value="ECO:0007669"/>
    <property type="project" value="TreeGrafter"/>
</dbReference>
<dbReference type="Gene3D" id="1.10.287.70">
    <property type="match status" value="1"/>
</dbReference>
<proteinExistence type="predicted"/>
<dbReference type="PRINTS" id="PR00169">
    <property type="entry name" value="KCHANNEL"/>
</dbReference>
<dbReference type="GO" id="GO:0032590">
    <property type="term" value="C:dendrite membrane"/>
    <property type="evidence" value="ECO:0007669"/>
    <property type="project" value="TreeGrafter"/>
</dbReference>
<dbReference type="InterPro" id="IPR027359">
    <property type="entry name" value="Volt_channel_dom_sf"/>
</dbReference>
<comment type="subcellular location">
    <subcellularLocation>
        <location evidence="1">Membrane</location>
        <topology evidence="1">Multi-pass membrane protein</topology>
    </subcellularLocation>
</comment>
<evidence type="ECO:0000256" key="11">
    <source>
        <dbReference type="ARBA" id="ARBA00023303"/>
    </source>
</evidence>
<evidence type="ECO:0000313" key="15">
    <source>
        <dbReference type="RefSeq" id="XP_020640079.2"/>
    </source>
</evidence>
<dbReference type="Gene3D" id="1.20.120.350">
    <property type="entry name" value="Voltage-gated potassium channels. Chain C"/>
    <property type="match status" value="1"/>
</dbReference>